<gene>
    <name evidence="1" type="ORF">BXY80_2733</name>
</gene>
<organism evidence="1 2">
    <name type="scientific">Ichthyenterobacterium magnum</name>
    <dbReference type="NCBI Taxonomy" id="1230530"/>
    <lineage>
        <taxon>Bacteria</taxon>
        <taxon>Pseudomonadati</taxon>
        <taxon>Bacteroidota</taxon>
        <taxon>Flavobacteriia</taxon>
        <taxon>Flavobacteriales</taxon>
        <taxon>Flavobacteriaceae</taxon>
        <taxon>Ichthyenterobacterium</taxon>
    </lineage>
</organism>
<keyword evidence="2" id="KW-1185">Reference proteome</keyword>
<accession>A0A420DEW8</accession>
<proteinExistence type="predicted"/>
<dbReference type="EMBL" id="RAQJ01000008">
    <property type="protein sequence ID" value="RKE90266.1"/>
    <property type="molecule type" value="Genomic_DNA"/>
</dbReference>
<dbReference type="RefSeq" id="WP_120202821.1">
    <property type="nucleotide sequence ID" value="NZ_RAQJ01000008.1"/>
</dbReference>
<sequence length="121" mass="14287">MAKKYLPTEAEVEHFKMLNQLLESVYLEMKEFSKKKPDEPLNAFKVKNVNRLLIKIKEGLKNEPTIDFLDLLDEETLPTNSDAILIIGQFKASMDRFRGKYTNEYRRWTTKENPKGDKIYL</sequence>
<comment type="caution">
    <text evidence="1">The sequence shown here is derived from an EMBL/GenBank/DDBJ whole genome shotgun (WGS) entry which is preliminary data.</text>
</comment>
<name>A0A420DEW8_9FLAO</name>
<evidence type="ECO:0000313" key="2">
    <source>
        <dbReference type="Proteomes" id="UP000284892"/>
    </source>
</evidence>
<dbReference type="Proteomes" id="UP000284892">
    <property type="component" value="Unassembled WGS sequence"/>
</dbReference>
<protein>
    <submittedName>
        <fullName evidence="1">Uncharacterized protein</fullName>
    </submittedName>
</protein>
<evidence type="ECO:0000313" key="1">
    <source>
        <dbReference type="EMBL" id="RKE90266.1"/>
    </source>
</evidence>
<reference evidence="1 2" key="1">
    <citation type="submission" date="2018-09" db="EMBL/GenBank/DDBJ databases">
        <title>Genomic Encyclopedia of Archaeal and Bacterial Type Strains, Phase II (KMG-II): from individual species to whole genera.</title>
        <authorList>
            <person name="Goeker M."/>
        </authorList>
    </citation>
    <scope>NUCLEOTIDE SEQUENCE [LARGE SCALE GENOMIC DNA]</scope>
    <source>
        <strain evidence="1 2">DSM 26283</strain>
    </source>
</reference>
<dbReference type="OrthoDB" id="5186583at2"/>
<dbReference type="AlphaFoldDB" id="A0A420DEW8"/>